<dbReference type="STRING" id="1576369.SAMN05421753_109103"/>
<evidence type="ECO:0000313" key="1">
    <source>
        <dbReference type="EMBL" id="SFI46743.1"/>
    </source>
</evidence>
<keyword evidence="2" id="KW-1185">Reference proteome</keyword>
<dbReference type="RefSeq" id="WP_139228451.1">
    <property type="nucleotide sequence ID" value="NZ_FOQD01000009.1"/>
</dbReference>
<gene>
    <name evidence="1" type="ORF">SAMN05421753_109103</name>
</gene>
<sequence length="432" mass="47594">MAKQKRELLPLTTEDGQRLLEMVQGAEAPLPASQIARQVQLSRKVTEADVAPLLDEFVQAGTLHLIPARTGKGKPQYWGRDSKAVVTESLLAVLGQSESPLTAKELMKHATLPVKLSEAELVVLLDEAVGAGHIRAFPGTKGKTRYWDRDPAPLLRQAVLAAMEEASGPVADKELLKSLSAPVPTDEATLQPVLEELIESGELHRFPPATAKGKPIYWREDGVDWARTVLRRLVEQKGPQAEAALKKAVKWLTSDEFATLLDSLLTSGEVFRHPPLGKIKQALFGVQPPRPEPYLREVGVQLTKTVALLRSIPISDEQLRRALVQLVEETGVTFRNDATLPAENAVDLLALMKQIEPGAERGALVGVRDLRRAAQCSKDVFDQTVMELSRQGSVSLHRHDFPASLSEEERNDLVRDATGTYYVGIALRQNRW</sequence>
<name>A0A1I3IG20_9PLAN</name>
<dbReference type="OrthoDB" id="9830226at2"/>
<evidence type="ECO:0000313" key="2">
    <source>
        <dbReference type="Proteomes" id="UP000199518"/>
    </source>
</evidence>
<organism evidence="1 2">
    <name type="scientific">Planctomicrobium piriforme</name>
    <dbReference type="NCBI Taxonomy" id="1576369"/>
    <lineage>
        <taxon>Bacteria</taxon>
        <taxon>Pseudomonadati</taxon>
        <taxon>Planctomycetota</taxon>
        <taxon>Planctomycetia</taxon>
        <taxon>Planctomycetales</taxon>
        <taxon>Planctomycetaceae</taxon>
        <taxon>Planctomicrobium</taxon>
    </lineage>
</organism>
<reference evidence="2" key="1">
    <citation type="submission" date="2016-10" db="EMBL/GenBank/DDBJ databases">
        <authorList>
            <person name="Varghese N."/>
            <person name="Submissions S."/>
        </authorList>
    </citation>
    <scope>NUCLEOTIDE SEQUENCE [LARGE SCALE GENOMIC DNA]</scope>
    <source>
        <strain evidence="2">DSM 26348</strain>
    </source>
</reference>
<dbReference type="Proteomes" id="UP000199518">
    <property type="component" value="Unassembled WGS sequence"/>
</dbReference>
<proteinExistence type="predicted"/>
<accession>A0A1I3IG20</accession>
<protein>
    <submittedName>
        <fullName evidence="1">Uncharacterized protein</fullName>
    </submittedName>
</protein>
<dbReference type="AlphaFoldDB" id="A0A1I3IG20"/>
<dbReference type="EMBL" id="FOQD01000009">
    <property type="protein sequence ID" value="SFI46743.1"/>
    <property type="molecule type" value="Genomic_DNA"/>
</dbReference>